<comment type="similarity">
    <text evidence="1 5">Belongs to the metallo-dependent hydrolases superfamily. NagA family.</text>
</comment>
<dbReference type="InterPro" id="IPR032466">
    <property type="entry name" value="Metal_Hydrolase"/>
</dbReference>
<dbReference type="SUPFAM" id="SSF51556">
    <property type="entry name" value="Metallo-dependent hydrolases"/>
    <property type="match status" value="1"/>
</dbReference>
<evidence type="ECO:0000313" key="7">
    <source>
        <dbReference type="EMBL" id="MFD1030138.1"/>
    </source>
</evidence>
<name>A0ABW3L8M9_9BACL</name>
<accession>A0ABW3L8M9</accession>
<dbReference type="PANTHER" id="PTHR11113">
    <property type="entry name" value="N-ACETYLGLUCOSAMINE-6-PHOSPHATE DEACETYLASE"/>
    <property type="match status" value="1"/>
</dbReference>
<dbReference type="PIRSF" id="PIRSF038994">
    <property type="entry name" value="NagA"/>
    <property type="match status" value="1"/>
</dbReference>
<dbReference type="InterPro" id="IPR011059">
    <property type="entry name" value="Metal-dep_hydrolase_composite"/>
</dbReference>
<evidence type="ECO:0000259" key="6">
    <source>
        <dbReference type="Pfam" id="PF01979"/>
    </source>
</evidence>
<evidence type="ECO:0000256" key="4">
    <source>
        <dbReference type="ARBA" id="ARBA00023277"/>
    </source>
</evidence>
<evidence type="ECO:0000256" key="1">
    <source>
        <dbReference type="ARBA" id="ARBA00010716"/>
    </source>
</evidence>
<dbReference type="CDD" id="cd00854">
    <property type="entry name" value="NagA"/>
    <property type="match status" value="1"/>
</dbReference>
<dbReference type="Gene3D" id="3.20.20.140">
    <property type="entry name" value="Metal-dependent hydrolases"/>
    <property type="match status" value="1"/>
</dbReference>
<dbReference type="EMBL" id="JBHTKI010000003">
    <property type="protein sequence ID" value="MFD1030138.1"/>
    <property type="molecule type" value="Genomic_DNA"/>
</dbReference>
<evidence type="ECO:0000313" key="8">
    <source>
        <dbReference type="Proteomes" id="UP001597109"/>
    </source>
</evidence>
<keyword evidence="2" id="KW-0479">Metal-binding</keyword>
<organism evidence="7 8">
    <name type="scientific">Metaplanococcus flavidus</name>
    <dbReference type="NCBI Taxonomy" id="569883"/>
    <lineage>
        <taxon>Bacteria</taxon>
        <taxon>Bacillati</taxon>
        <taxon>Bacillota</taxon>
        <taxon>Bacilli</taxon>
        <taxon>Bacillales</taxon>
        <taxon>Caryophanaceae</taxon>
        <taxon>Metaplanococcus</taxon>
    </lineage>
</organism>
<dbReference type="Proteomes" id="UP001597109">
    <property type="component" value="Unassembled WGS sequence"/>
</dbReference>
<sequence length="395" mass="42251">MTRTLIENIRLVQNDGSLAEGSVLIEDGRIAAMSAEPLTDYTGDRFDGGGSVAMPGFIDIHIHGALGADFMDDDSAAAGTIAAALPAEGTTSFLATTLTHSPERISQAIRHGRNFMTGKEKAGAEMLGFHLEGPFIHPNQAGAQPAAYICEPSMAQLQGWFGNNLDDLKIITMAPEQDVEFKVIRELSERGVIVSAGHTTADYATIKRAQEAGLTHLTHFANAMRGLHHREIGVVGAGMLNRELFCEIIADGIHLAPDMLKLVLQVIGPERLLLITDSMRAKGLPDGSYTLGDQEVTVSGQEAVLADGTLAGSVLKMNEGVRQLKVAADISWADAIALSSGNAAQRFGISDRKGSLEHGKDADIVLVTEDFSVRHTFCRGRMSFAHDQIEDVPVD</sequence>
<dbReference type="PANTHER" id="PTHR11113:SF14">
    <property type="entry name" value="N-ACETYLGLUCOSAMINE-6-PHOSPHATE DEACETYLASE"/>
    <property type="match status" value="1"/>
</dbReference>
<dbReference type="InterPro" id="IPR003764">
    <property type="entry name" value="GlcNAc_6-P_deAcase"/>
</dbReference>
<dbReference type="Pfam" id="PF01979">
    <property type="entry name" value="Amidohydro_1"/>
    <property type="match status" value="1"/>
</dbReference>
<dbReference type="InterPro" id="IPR006680">
    <property type="entry name" value="Amidohydro-rel"/>
</dbReference>
<dbReference type="NCBIfam" id="TIGR00221">
    <property type="entry name" value="nagA"/>
    <property type="match status" value="1"/>
</dbReference>
<protein>
    <submittedName>
        <fullName evidence="7">N-acetylglucosamine-6-phosphate deacetylase</fullName>
        <ecNumber evidence="7">3.5.1.25</ecNumber>
    </submittedName>
</protein>
<evidence type="ECO:0000256" key="2">
    <source>
        <dbReference type="ARBA" id="ARBA00022723"/>
    </source>
</evidence>
<dbReference type="Gene3D" id="2.30.40.10">
    <property type="entry name" value="Urease, subunit C, domain 1"/>
    <property type="match status" value="1"/>
</dbReference>
<reference evidence="8" key="1">
    <citation type="journal article" date="2019" name="Int. J. Syst. Evol. Microbiol.">
        <title>The Global Catalogue of Microorganisms (GCM) 10K type strain sequencing project: providing services to taxonomists for standard genome sequencing and annotation.</title>
        <authorList>
            <consortium name="The Broad Institute Genomics Platform"/>
            <consortium name="The Broad Institute Genome Sequencing Center for Infectious Disease"/>
            <person name="Wu L."/>
            <person name="Ma J."/>
        </authorList>
    </citation>
    <scope>NUCLEOTIDE SEQUENCE [LARGE SCALE GENOMIC DNA]</scope>
    <source>
        <strain evidence="8">CCUG 56756</strain>
    </source>
</reference>
<keyword evidence="8" id="KW-1185">Reference proteome</keyword>
<dbReference type="RefSeq" id="WP_144840393.1">
    <property type="nucleotide sequence ID" value="NZ_JBHTKI010000003.1"/>
</dbReference>
<dbReference type="GO" id="GO:0008448">
    <property type="term" value="F:N-acetylglucosamine-6-phosphate deacetylase activity"/>
    <property type="evidence" value="ECO:0007669"/>
    <property type="project" value="UniProtKB-EC"/>
</dbReference>
<keyword evidence="4 5" id="KW-0119">Carbohydrate metabolism</keyword>
<proteinExistence type="inferred from homology"/>
<evidence type="ECO:0000256" key="3">
    <source>
        <dbReference type="ARBA" id="ARBA00022801"/>
    </source>
</evidence>
<comment type="caution">
    <text evidence="7">The sequence shown here is derived from an EMBL/GenBank/DDBJ whole genome shotgun (WGS) entry which is preliminary data.</text>
</comment>
<dbReference type="EC" id="3.5.1.25" evidence="7"/>
<gene>
    <name evidence="7" type="primary">nagA</name>
    <name evidence="7" type="ORF">ACFQ1X_01620</name>
</gene>
<dbReference type="SUPFAM" id="SSF51338">
    <property type="entry name" value="Composite domain of metallo-dependent hydrolases"/>
    <property type="match status" value="1"/>
</dbReference>
<feature type="domain" description="Amidohydrolase-related" evidence="6">
    <location>
        <begin position="53"/>
        <end position="381"/>
    </location>
</feature>
<keyword evidence="3 5" id="KW-0378">Hydrolase</keyword>
<evidence type="ECO:0000256" key="5">
    <source>
        <dbReference type="PIRNR" id="PIRNR038994"/>
    </source>
</evidence>